<dbReference type="EC" id="1.1.1.193" evidence="13"/>
<dbReference type="Gene3D" id="3.40.430.10">
    <property type="entry name" value="Dihydrofolate Reductase, subunit A"/>
    <property type="match status" value="1"/>
</dbReference>
<dbReference type="InterPro" id="IPR002734">
    <property type="entry name" value="RibDG_C"/>
</dbReference>
<feature type="binding site" evidence="15">
    <location>
        <position position="210"/>
    </location>
    <ligand>
        <name>substrate</name>
    </ligand>
</feature>
<dbReference type="Gene3D" id="3.40.140.10">
    <property type="entry name" value="Cytidine Deaminase, domain 2"/>
    <property type="match status" value="1"/>
</dbReference>
<dbReference type="PIRSF" id="PIRSF006769">
    <property type="entry name" value="RibD"/>
    <property type="match status" value="1"/>
</dbReference>
<dbReference type="PROSITE" id="PS00903">
    <property type="entry name" value="CYT_DCMP_DEAMINASES_1"/>
    <property type="match status" value="1"/>
</dbReference>
<evidence type="ECO:0000259" key="17">
    <source>
        <dbReference type="PROSITE" id="PS51747"/>
    </source>
</evidence>
<dbReference type="CDD" id="cd01284">
    <property type="entry name" value="Riboflavin_deaminase-reductase"/>
    <property type="match status" value="1"/>
</dbReference>
<evidence type="ECO:0000313" key="19">
    <source>
        <dbReference type="Proteomes" id="UP000324285"/>
    </source>
</evidence>
<evidence type="ECO:0000256" key="6">
    <source>
        <dbReference type="ARBA" id="ARBA00022619"/>
    </source>
</evidence>
<feature type="binding site" evidence="15">
    <location>
        <position position="171"/>
    </location>
    <ligand>
        <name>substrate</name>
    </ligand>
</feature>
<dbReference type="SUPFAM" id="SSF53597">
    <property type="entry name" value="Dihydrofolate reductase-like"/>
    <property type="match status" value="1"/>
</dbReference>
<dbReference type="Pfam" id="PF01872">
    <property type="entry name" value="RibD_C"/>
    <property type="match status" value="1"/>
</dbReference>
<reference evidence="18" key="1">
    <citation type="submission" date="2021-02" db="EMBL/GenBank/DDBJ databases">
        <title>Strain Y2R2, a novel species of the genus Halomonas.</title>
        <authorList>
            <person name="Huang H."/>
        </authorList>
    </citation>
    <scope>NUCLEOTIDE SEQUENCE</scope>
    <source>
        <strain evidence="18">Y2R2</strain>
    </source>
</reference>
<comment type="catalytic activity">
    <reaction evidence="13">
        <text>5-amino-6-(5-phospho-D-ribitylamino)uracil + NADP(+) = 5-amino-6-(5-phospho-D-ribosylamino)uracil + NADPH + H(+)</text>
        <dbReference type="Rhea" id="RHEA:17845"/>
        <dbReference type="ChEBI" id="CHEBI:15378"/>
        <dbReference type="ChEBI" id="CHEBI:57783"/>
        <dbReference type="ChEBI" id="CHEBI:58349"/>
        <dbReference type="ChEBI" id="CHEBI:58421"/>
        <dbReference type="ChEBI" id="CHEBI:58453"/>
        <dbReference type="EC" id="1.1.1.193"/>
    </reaction>
</comment>
<dbReference type="OrthoDB" id="9800865at2"/>
<dbReference type="InterPro" id="IPR016192">
    <property type="entry name" value="APOBEC/CMP_deaminase_Zn-bd"/>
</dbReference>
<feature type="domain" description="CMP/dCMP-type deaminase" evidence="17">
    <location>
        <begin position="4"/>
        <end position="126"/>
    </location>
</feature>
<dbReference type="GO" id="GO:0050661">
    <property type="term" value="F:NADP binding"/>
    <property type="evidence" value="ECO:0007669"/>
    <property type="project" value="InterPro"/>
</dbReference>
<dbReference type="GO" id="GO:0008270">
    <property type="term" value="F:zinc ion binding"/>
    <property type="evidence" value="ECO:0007669"/>
    <property type="project" value="InterPro"/>
</dbReference>
<dbReference type="InterPro" id="IPR004794">
    <property type="entry name" value="Eubact_RibD"/>
</dbReference>
<proteinExistence type="inferred from homology"/>
<keyword evidence="12" id="KW-0511">Multifunctional enzyme</keyword>
<dbReference type="KEGG" id="hbh:E4T21_04245"/>
<dbReference type="InterPro" id="IPR050765">
    <property type="entry name" value="Riboflavin_Biosynth_HTPR"/>
</dbReference>
<dbReference type="GO" id="GO:0009231">
    <property type="term" value="P:riboflavin biosynthetic process"/>
    <property type="evidence" value="ECO:0007669"/>
    <property type="project" value="UniProtKB-UniPathway"/>
</dbReference>
<feature type="binding site" evidence="15">
    <location>
        <begin position="311"/>
        <end position="317"/>
    </location>
    <ligand>
        <name>NADP(+)</name>
        <dbReference type="ChEBI" id="CHEBI:58349"/>
    </ligand>
</feature>
<evidence type="ECO:0000256" key="9">
    <source>
        <dbReference type="ARBA" id="ARBA00022833"/>
    </source>
</evidence>
<dbReference type="EMBL" id="CP038437">
    <property type="protein sequence ID" value="QEM80850.1"/>
    <property type="molecule type" value="Genomic_DNA"/>
</dbReference>
<dbReference type="SUPFAM" id="SSF53927">
    <property type="entry name" value="Cytidine deaminase-like"/>
    <property type="match status" value="1"/>
</dbReference>
<evidence type="ECO:0000256" key="11">
    <source>
        <dbReference type="ARBA" id="ARBA00023002"/>
    </source>
</evidence>
<evidence type="ECO:0000256" key="3">
    <source>
        <dbReference type="ARBA" id="ARBA00004910"/>
    </source>
</evidence>
<feature type="binding site" evidence="15">
    <location>
        <position position="237"/>
    </location>
    <ligand>
        <name>NADP(+)</name>
        <dbReference type="ChEBI" id="CHEBI:58349"/>
    </ligand>
</feature>
<feature type="binding site" evidence="15">
    <location>
        <position position="203"/>
    </location>
    <ligand>
        <name>substrate</name>
    </ligand>
</feature>
<dbReference type="Pfam" id="PF00383">
    <property type="entry name" value="dCMP_cyt_deam_1"/>
    <property type="match status" value="1"/>
</dbReference>
<dbReference type="RefSeq" id="WP_149283825.1">
    <property type="nucleotide sequence ID" value="NZ_CP038437.2"/>
</dbReference>
<feature type="binding site" evidence="15">
    <location>
        <position position="309"/>
    </location>
    <ligand>
        <name>substrate</name>
    </ligand>
</feature>
<evidence type="ECO:0000313" key="18">
    <source>
        <dbReference type="EMBL" id="QEM80850.1"/>
    </source>
</evidence>
<sequence>MMPMSDEAWMARALRLAERGRYTTMPNPRVGCVLVKDGALVGEGFHMRSGEAHAEIHALAEAGDKTGGATAYVTLEPCSHQGRTGPCCEALIQAGVARVVVAMQDPNPLVAGRGIERMRAAGIQVDVGILEEDAWALNAGFLLRMVQGRPRIRLKMAMSLDGRTAMPSGESQWITGPEARRDVQRLRAESCAILTGVDSIIFDNARLTVRPEQLGEIEGVSVEAIAARQPLRVILDSTLRMPLAAACLVEPGRTLVVTVAGIQSARWAKLEQAGAEILELPAGEDGRVDLAALLSWLAEHEQCNDVLVETGATLAGAMMDAGLVDELRLYLAPTLLGSEARPLLNLGLERMDQQRPLDILDIRAFGKDWRILARPVR</sequence>
<dbReference type="NCBIfam" id="TIGR00326">
    <property type="entry name" value="eubact_ribD"/>
    <property type="match status" value="1"/>
</dbReference>
<dbReference type="NCBIfam" id="TIGR00227">
    <property type="entry name" value="ribD_Cterm"/>
    <property type="match status" value="1"/>
</dbReference>
<name>A0A5C1ND08_9GAMM</name>
<protein>
    <recommendedName>
        <fullName evidence="13">Riboflavin biosynthesis protein RibD</fullName>
    </recommendedName>
    <domain>
        <recommendedName>
            <fullName evidence="13">Diaminohydroxyphosphoribosylaminopyrimidine deaminase</fullName>
            <shortName evidence="13">DRAP deaminase</shortName>
            <ecNumber evidence="13">3.5.4.26</ecNumber>
        </recommendedName>
        <alternativeName>
            <fullName evidence="13">Riboflavin-specific deaminase</fullName>
        </alternativeName>
    </domain>
    <domain>
        <recommendedName>
            <fullName evidence="13">5-amino-6-(5-phosphoribosylamino)uracil reductase</fullName>
            <ecNumber evidence="13">1.1.1.193</ecNumber>
        </recommendedName>
        <alternativeName>
            <fullName evidence="13">HTP reductase</fullName>
        </alternativeName>
    </domain>
</protein>
<dbReference type="FunFam" id="3.40.140.10:FF:000025">
    <property type="entry name" value="Riboflavin biosynthesis protein RibD"/>
    <property type="match status" value="1"/>
</dbReference>
<keyword evidence="10 13" id="KW-0521">NADP</keyword>
<comment type="similarity">
    <text evidence="4 13">In the N-terminal section; belongs to the cytidine and deoxycytidylate deaminase family.</text>
</comment>
<evidence type="ECO:0000256" key="7">
    <source>
        <dbReference type="ARBA" id="ARBA00022723"/>
    </source>
</evidence>
<feature type="binding site" evidence="15">
    <location>
        <position position="157"/>
    </location>
    <ligand>
        <name>NADP(+)</name>
        <dbReference type="ChEBI" id="CHEBI:58349"/>
    </ligand>
</feature>
<feature type="binding site" evidence="16">
    <location>
        <position position="78"/>
    </location>
    <ligand>
        <name>Zn(2+)</name>
        <dbReference type="ChEBI" id="CHEBI:29105"/>
        <note>catalytic</note>
    </ligand>
</feature>
<comment type="catalytic activity">
    <reaction evidence="13">
        <text>2,5-diamino-6-hydroxy-4-(5-phosphoribosylamino)-pyrimidine + H2O + H(+) = 5-amino-6-(5-phospho-D-ribosylamino)uracil + NH4(+)</text>
        <dbReference type="Rhea" id="RHEA:21868"/>
        <dbReference type="ChEBI" id="CHEBI:15377"/>
        <dbReference type="ChEBI" id="CHEBI:15378"/>
        <dbReference type="ChEBI" id="CHEBI:28938"/>
        <dbReference type="ChEBI" id="CHEBI:58453"/>
        <dbReference type="ChEBI" id="CHEBI:58614"/>
        <dbReference type="EC" id="3.5.4.26"/>
    </reaction>
</comment>
<feature type="active site" description="Proton donor" evidence="14">
    <location>
        <position position="55"/>
    </location>
</feature>
<keyword evidence="8 13" id="KW-0378">Hydrolase</keyword>
<keyword evidence="6 13" id="KW-0686">Riboflavin biosynthesis</keyword>
<comment type="similarity">
    <text evidence="5 13">In the C-terminal section; belongs to the HTP reductase family.</text>
</comment>
<dbReference type="PROSITE" id="PS51747">
    <property type="entry name" value="CYT_DCMP_DEAMINASES_2"/>
    <property type="match status" value="1"/>
</dbReference>
<dbReference type="InterPro" id="IPR002125">
    <property type="entry name" value="CMP_dCMP_dom"/>
</dbReference>
<dbReference type="InterPro" id="IPR024072">
    <property type="entry name" value="DHFR-like_dom_sf"/>
</dbReference>
<keyword evidence="19" id="KW-1185">Reference proteome</keyword>
<feature type="binding site" evidence="16">
    <location>
        <position position="53"/>
    </location>
    <ligand>
        <name>Zn(2+)</name>
        <dbReference type="ChEBI" id="CHEBI:29105"/>
        <note>catalytic</note>
    </ligand>
</feature>
<gene>
    <name evidence="18" type="primary">ribD</name>
    <name evidence="18" type="ORF">E4T21_04245</name>
</gene>
<feature type="binding site" evidence="15">
    <location>
        <position position="173"/>
    </location>
    <ligand>
        <name>NADP(+)</name>
        <dbReference type="ChEBI" id="CHEBI:58349"/>
    </ligand>
</feature>
<feature type="binding site" evidence="15">
    <location>
        <position position="207"/>
    </location>
    <ligand>
        <name>substrate</name>
    </ligand>
</feature>
<evidence type="ECO:0000256" key="16">
    <source>
        <dbReference type="PIRSR" id="PIRSR006769-3"/>
    </source>
</evidence>
<dbReference type="AlphaFoldDB" id="A0A5C1ND08"/>
<keyword evidence="11 13" id="KW-0560">Oxidoreductase</keyword>
<dbReference type="GO" id="GO:0008835">
    <property type="term" value="F:diaminohydroxyphosphoribosylaminopyrimidine deaminase activity"/>
    <property type="evidence" value="ECO:0007669"/>
    <property type="project" value="UniProtKB-EC"/>
</dbReference>
<comment type="pathway">
    <text evidence="3 13">Cofactor biosynthesis; riboflavin biosynthesis; 5-amino-6-(D-ribitylamino)uracil from GTP: step 3/4.</text>
</comment>
<dbReference type="InterPro" id="IPR016193">
    <property type="entry name" value="Cytidine_deaminase-like"/>
</dbReference>
<comment type="function">
    <text evidence="1 13">Converts 2,5-diamino-6-(ribosylamino)-4(3h)-pyrimidinone 5'-phosphate into 5-amino-6-(ribosylamino)-2,4(1h,3h)-pyrimidinedione 5'-phosphate.</text>
</comment>
<feature type="binding site" evidence="15">
    <location>
        <position position="187"/>
    </location>
    <ligand>
        <name>substrate</name>
    </ligand>
</feature>
<evidence type="ECO:0000256" key="5">
    <source>
        <dbReference type="ARBA" id="ARBA00007417"/>
    </source>
</evidence>
<keyword evidence="7 13" id="KW-0479">Metal-binding</keyword>
<evidence type="ECO:0000256" key="10">
    <source>
        <dbReference type="ARBA" id="ARBA00022857"/>
    </source>
</evidence>
<dbReference type="PANTHER" id="PTHR38011:SF7">
    <property type="entry name" value="2,5-DIAMINO-6-RIBOSYLAMINO-4(3H)-PYRIMIDINONE 5'-PHOSPHATE REDUCTASE"/>
    <property type="match status" value="1"/>
</dbReference>
<dbReference type="Proteomes" id="UP000324285">
    <property type="component" value="Chromosome"/>
</dbReference>
<dbReference type="PANTHER" id="PTHR38011">
    <property type="entry name" value="DIHYDROFOLATE REDUCTASE FAMILY PROTEIN (AFU_ORTHOLOGUE AFUA_8G06820)"/>
    <property type="match status" value="1"/>
</dbReference>
<comment type="cofactor">
    <cofactor evidence="13 16">
        <name>Zn(2+)</name>
        <dbReference type="ChEBI" id="CHEBI:29105"/>
    </cofactor>
    <text evidence="13 16">Binds 1 zinc ion.</text>
</comment>
<evidence type="ECO:0000256" key="2">
    <source>
        <dbReference type="ARBA" id="ARBA00004882"/>
    </source>
</evidence>
<evidence type="ECO:0000256" key="13">
    <source>
        <dbReference type="PIRNR" id="PIRNR006769"/>
    </source>
</evidence>
<dbReference type="GO" id="GO:0008703">
    <property type="term" value="F:5-amino-6-(5-phosphoribosylamino)uracil reductase activity"/>
    <property type="evidence" value="ECO:0007669"/>
    <property type="project" value="UniProtKB-EC"/>
</dbReference>
<organism evidence="18 19">
    <name type="scientific">Halomonas binhaiensis</name>
    <dbReference type="NCBI Taxonomy" id="2562282"/>
    <lineage>
        <taxon>Bacteria</taxon>
        <taxon>Pseudomonadati</taxon>
        <taxon>Pseudomonadota</taxon>
        <taxon>Gammaproteobacteria</taxon>
        <taxon>Oceanospirillales</taxon>
        <taxon>Halomonadaceae</taxon>
        <taxon>Halomonas</taxon>
    </lineage>
</organism>
<evidence type="ECO:0000256" key="8">
    <source>
        <dbReference type="ARBA" id="ARBA00022801"/>
    </source>
</evidence>
<dbReference type="EC" id="3.5.4.26" evidence="13"/>
<evidence type="ECO:0000256" key="4">
    <source>
        <dbReference type="ARBA" id="ARBA00005259"/>
    </source>
</evidence>
<evidence type="ECO:0000256" key="12">
    <source>
        <dbReference type="ARBA" id="ARBA00023268"/>
    </source>
</evidence>
<dbReference type="InterPro" id="IPR011549">
    <property type="entry name" value="RibD_C"/>
</dbReference>
<keyword evidence="9 13" id="KW-0862">Zinc</keyword>
<evidence type="ECO:0000256" key="14">
    <source>
        <dbReference type="PIRSR" id="PIRSR006769-1"/>
    </source>
</evidence>
<feature type="binding site" evidence="16">
    <location>
        <position position="87"/>
    </location>
    <ligand>
        <name>Zn(2+)</name>
        <dbReference type="ChEBI" id="CHEBI:29105"/>
        <note>catalytic</note>
    </ligand>
</feature>
<dbReference type="UniPathway" id="UPA00275">
    <property type="reaction ID" value="UER00401"/>
</dbReference>
<comment type="pathway">
    <text evidence="2 13">Cofactor biosynthesis; riboflavin biosynthesis; 5-amino-6-(D-ribitylamino)uracil from GTP: step 2/4.</text>
</comment>
<evidence type="ECO:0000256" key="1">
    <source>
        <dbReference type="ARBA" id="ARBA00002151"/>
    </source>
</evidence>
<accession>A0A5C1ND08</accession>
<evidence type="ECO:0000256" key="15">
    <source>
        <dbReference type="PIRSR" id="PIRSR006769-2"/>
    </source>
</evidence>